<evidence type="ECO:0000256" key="2">
    <source>
        <dbReference type="ARBA" id="ARBA00023002"/>
    </source>
</evidence>
<dbReference type="GO" id="GO:0016491">
    <property type="term" value="F:oxidoreductase activity"/>
    <property type="evidence" value="ECO:0007669"/>
    <property type="project" value="UniProtKB-KW"/>
</dbReference>
<dbReference type="InterPro" id="IPR002347">
    <property type="entry name" value="SDR_fam"/>
</dbReference>
<dbReference type="Proteomes" id="UP000199614">
    <property type="component" value="Unassembled WGS sequence"/>
</dbReference>
<dbReference type="SUPFAM" id="SSF51735">
    <property type="entry name" value="NAD(P)-binding Rossmann-fold domains"/>
    <property type="match status" value="1"/>
</dbReference>
<keyword evidence="5" id="KW-1185">Reference proteome</keyword>
<evidence type="ECO:0000313" key="5">
    <source>
        <dbReference type="Proteomes" id="UP000199614"/>
    </source>
</evidence>
<evidence type="ECO:0000313" key="4">
    <source>
        <dbReference type="EMBL" id="SFO43543.1"/>
    </source>
</evidence>
<dbReference type="CDD" id="cd05233">
    <property type="entry name" value="SDR_c"/>
    <property type="match status" value="1"/>
</dbReference>
<comment type="similarity">
    <text evidence="1">Belongs to the short-chain dehydrogenases/reductases (SDR) family.</text>
</comment>
<dbReference type="GO" id="GO:0016020">
    <property type="term" value="C:membrane"/>
    <property type="evidence" value="ECO:0007669"/>
    <property type="project" value="TreeGrafter"/>
</dbReference>
<evidence type="ECO:0000256" key="1">
    <source>
        <dbReference type="ARBA" id="ARBA00006484"/>
    </source>
</evidence>
<organism evidence="4 5">
    <name type="scientific">Pseudonocardia ammonioxydans</name>
    <dbReference type="NCBI Taxonomy" id="260086"/>
    <lineage>
        <taxon>Bacteria</taxon>
        <taxon>Bacillati</taxon>
        <taxon>Actinomycetota</taxon>
        <taxon>Actinomycetes</taxon>
        <taxon>Pseudonocardiales</taxon>
        <taxon>Pseudonocardiaceae</taxon>
        <taxon>Pseudonocardia</taxon>
    </lineage>
</organism>
<name>A0A1I5H5T5_PSUAM</name>
<evidence type="ECO:0000259" key="3">
    <source>
        <dbReference type="SMART" id="SM00822"/>
    </source>
</evidence>
<dbReference type="Pfam" id="PF00106">
    <property type="entry name" value="adh_short"/>
    <property type="match status" value="1"/>
</dbReference>
<dbReference type="Gene3D" id="3.40.50.720">
    <property type="entry name" value="NAD(P)-binding Rossmann-like Domain"/>
    <property type="match status" value="1"/>
</dbReference>
<dbReference type="PROSITE" id="PS00061">
    <property type="entry name" value="ADH_SHORT"/>
    <property type="match status" value="1"/>
</dbReference>
<dbReference type="AlphaFoldDB" id="A0A1I5H5T5"/>
<dbReference type="InterPro" id="IPR057326">
    <property type="entry name" value="KR_dom"/>
</dbReference>
<dbReference type="InterPro" id="IPR020904">
    <property type="entry name" value="Sc_DH/Rdtase_CS"/>
</dbReference>
<dbReference type="SMART" id="SM00822">
    <property type="entry name" value="PKS_KR"/>
    <property type="match status" value="1"/>
</dbReference>
<protein>
    <submittedName>
        <fullName evidence="4">Short-chain dehydrogenase</fullName>
    </submittedName>
</protein>
<dbReference type="PANTHER" id="PTHR44196:SF2">
    <property type="entry name" value="SHORT-CHAIN DEHYDROGENASE-RELATED"/>
    <property type="match status" value="1"/>
</dbReference>
<accession>A0A1I5H5T5</accession>
<reference evidence="4 5" key="1">
    <citation type="submission" date="2016-10" db="EMBL/GenBank/DDBJ databases">
        <authorList>
            <person name="de Groot N.N."/>
        </authorList>
    </citation>
    <scope>NUCLEOTIDE SEQUENCE [LARGE SCALE GENOMIC DNA]</scope>
    <source>
        <strain evidence="4 5">CGMCC 4.1877</strain>
    </source>
</reference>
<dbReference type="PANTHER" id="PTHR44196">
    <property type="entry name" value="DEHYDROGENASE/REDUCTASE SDR FAMILY MEMBER 7B"/>
    <property type="match status" value="1"/>
</dbReference>
<dbReference type="EMBL" id="FOUY01000058">
    <property type="protein sequence ID" value="SFO43543.1"/>
    <property type="molecule type" value="Genomic_DNA"/>
</dbReference>
<proteinExistence type="inferred from homology"/>
<sequence length="257" mass="26797">MALVTGASSGIGRYIARELAGRGYDLVVCAEDAELDAAAREFRSFGAQVRPVRADLRAPREVERLWSELCGLGRPLAVAVLNAGVGQGGPFVRTDLDGERSIIDLNITSTVHLSKLVLSGMADRGEGRLLISSSTAATMPGTYQAVYNASKSFLQSFSLAVRAELADTAVTVTALMPGPTETEFFDRAGMSDTRIGAGSKDDPAQVARQGVEAMLDGREKILAGSLPSRAQGAANAVLPESAKAAVHGHLAEPGSAE</sequence>
<feature type="domain" description="Ketoreductase" evidence="3">
    <location>
        <begin position="3"/>
        <end position="182"/>
    </location>
</feature>
<dbReference type="PRINTS" id="PR00081">
    <property type="entry name" value="GDHRDH"/>
</dbReference>
<dbReference type="InterPro" id="IPR036291">
    <property type="entry name" value="NAD(P)-bd_dom_sf"/>
</dbReference>
<dbReference type="STRING" id="260086.SAMN05216207_10582"/>
<gene>
    <name evidence="4" type="ORF">SAMN05216207_10582</name>
</gene>
<keyword evidence="2" id="KW-0560">Oxidoreductase</keyword>